<organism evidence="1">
    <name type="scientific">marine sediment metagenome</name>
    <dbReference type="NCBI Taxonomy" id="412755"/>
    <lineage>
        <taxon>unclassified sequences</taxon>
        <taxon>metagenomes</taxon>
        <taxon>ecological metagenomes</taxon>
    </lineage>
</organism>
<gene>
    <name evidence="1" type="ORF">LCGC14_1291030</name>
</gene>
<dbReference type="EMBL" id="LAZR01007441">
    <property type="protein sequence ID" value="KKM85251.1"/>
    <property type="molecule type" value="Genomic_DNA"/>
</dbReference>
<comment type="caution">
    <text evidence="1">The sequence shown here is derived from an EMBL/GenBank/DDBJ whole genome shotgun (WGS) entry which is preliminary data.</text>
</comment>
<accession>A0A0F9LDC4</accession>
<protein>
    <submittedName>
        <fullName evidence="1">Uncharacterized protein</fullName>
    </submittedName>
</protein>
<proteinExistence type="predicted"/>
<sequence>MYFHECVDYCAGNKEFIKQFDRLAGTNLSLKGTPIELMVDKSTGKQDADMRMFCDFVYEAIWSRLGSKGIPTDPKDSP</sequence>
<reference evidence="1" key="1">
    <citation type="journal article" date="2015" name="Nature">
        <title>Complex archaea that bridge the gap between prokaryotes and eukaryotes.</title>
        <authorList>
            <person name="Spang A."/>
            <person name="Saw J.H."/>
            <person name="Jorgensen S.L."/>
            <person name="Zaremba-Niedzwiedzka K."/>
            <person name="Martijn J."/>
            <person name="Lind A.E."/>
            <person name="van Eijk R."/>
            <person name="Schleper C."/>
            <person name="Guy L."/>
            <person name="Ettema T.J."/>
        </authorList>
    </citation>
    <scope>NUCLEOTIDE SEQUENCE</scope>
</reference>
<dbReference type="AlphaFoldDB" id="A0A0F9LDC4"/>
<name>A0A0F9LDC4_9ZZZZ</name>
<evidence type="ECO:0000313" key="1">
    <source>
        <dbReference type="EMBL" id="KKM85251.1"/>
    </source>
</evidence>